<evidence type="ECO:0000313" key="3">
    <source>
        <dbReference type="EMBL" id="KAK9741976.1"/>
    </source>
</evidence>
<comment type="caution">
    <text evidence="3">The sequence shown here is derived from an EMBL/GenBank/DDBJ whole genome shotgun (WGS) entry which is preliminary data.</text>
</comment>
<evidence type="ECO:0000313" key="4">
    <source>
        <dbReference type="Proteomes" id="UP001443914"/>
    </source>
</evidence>
<dbReference type="EMBL" id="JBDFQZ010000003">
    <property type="protein sequence ID" value="KAK9741976.1"/>
    <property type="molecule type" value="Genomic_DNA"/>
</dbReference>
<dbReference type="Proteomes" id="UP001443914">
    <property type="component" value="Unassembled WGS sequence"/>
</dbReference>
<feature type="coiled-coil region" evidence="1">
    <location>
        <begin position="28"/>
        <end position="76"/>
    </location>
</feature>
<evidence type="ECO:0000256" key="2">
    <source>
        <dbReference type="SAM" id="MobiDB-lite"/>
    </source>
</evidence>
<sequence length="214" mass="24833">MASTDSQKQLFTLIRDFAAEKSQGEKRVFTLKKRIEELRFEVDSANNELENAKRFKETAEQELKGYEVELSMCEASIQTIETRIALIQEEISKIGFDVDALKNKEAALRDEFINQMLQFKSEIREFQSFANSQKRSGPRDPSECNRVSSKDAEVIDLEKKISVVVAQTAAEEQECGKEQELYNQLHREMVDFRRKLDLVKVIMNDIKELQDLTR</sequence>
<keyword evidence="1" id="KW-0175">Coiled coil</keyword>
<feature type="compositionally biased region" description="Basic and acidic residues" evidence="2">
    <location>
        <begin position="137"/>
        <end position="150"/>
    </location>
</feature>
<name>A0AAW1M6Q8_SAPOF</name>
<dbReference type="InterPro" id="IPR053327">
    <property type="entry name" value="KIP"/>
</dbReference>
<dbReference type="Gene3D" id="1.10.287.1490">
    <property type="match status" value="1"/>
</dbReference>
<dbReference type="PANTHER" id="PTHR36001:SF2">
    <property type="entry name" value="CTAGE FAMILY PROTEIN-RELATED"/>
    <property type="match status" value="1"/>
</dbReference>
<reference evidence="3" key="1">
    <citation type="submission" date="2024-03" db="EMBL/GenBank/DDBJ databases">
        <title>WGS assembly of Saponaria officinalis var. Norfolk2.</title>
        <authorList>
            <person name="Jenkins J."/>
            <person name="Shu S."/>
            <person name="Grimwood J."/>
            <person name="Barry K."/>
            <person name="Goodstein D."/>
            <person name="Schmutz J."/>
            <person name="Leebens-Mack J."/>
            <person name="Osbourn A."/>
        </authorList>
    </citation>
    <scope>NUCLEOTIDE SEQUENCE [LARGE SCALE GENOMIC DNA]</scope>
    <source>
        <strain evidence="3">JIC</strain>
    </source>
</reference>
<dbReference type="AlphaFoldDB" id="A0AAW1M6Q8"/>
<dbReference type="SUPFAM" id="SSF57997">
    <property type="entry name" value="Tropomyosin"/>
    <property type="match status" value="1"/>
</dbReference>
<dbReference type="PANTHER" id="PTHR36001">
    <property type="entry name" value="CTAGE FAMILY PROTEIN-RELATED"/>
    <property type="match status" value="1"/>
</dbReference>
<organism evidence="3 4">
    <name type="scientific">Saponaria officinalis</name>
    <name type="common">Common soapwort</name>
    <name type="synonym">Lychnis saponaria</name>
    <dbReference type="NCBI Taxonomy" id="3572"/>
    <lineage>
        <taxon>Eukaryota</taxon>
        <taxon>Viridiplantae</taxon>
        <taxon>Streptophyta</taxon>
        <taxon>Embryophyta</taxon>
        <taxon>Tracheophyta</taxon>
        <taxon>Spermatophyta</taxon>
        <taxon>Magnoliopsida</taxon>
        <taxon>eudicotyledons</taxon>
        <taxon>Gunneridae</taxon>
        <taxon>Pentapetalae</taxon>
        <taxon>Caryophyllales</taxon>
        <taxon>Caryophyllaceae</taxon>
        <taxon>Caryophylleae</taxon>
        <taxon>Saponaria</taxon>
    </lineage>
</organism>
<protein>
    <recommendedName>
        <fullName evidence="5">Tropomyosin</fullName>
    </recommendedName>
</protein>
<evidence type="ECO:0008006" key="5">
    <source>
        <dbReference type="Google" id="ProtNLM"/>
    </source>
</evidence>
<accession>A0AAW1M6Q8</accession>
<evidence type="ECO:0000256" key="1">
    <source>
        <dbReference type="SAM" id="Coils"/>
    </source>
</evidence>
<proteinExistence type="predicted"/>
<keyword evidence="4" id="KW-1185">Reference proteome</keyword>
<feature type="region of interest" description="Disordered" evidence="2">
    <location>
        <begin position="130"/>
        <end position="150"/>
    </location>
</feature>
<gene>
    <name evidence="3" type="ORF">RND81_03G140700</name>
</gene>